<keyword evidence="1" id="KW-0472">Membrane</keyword>
<keyword evidence="2" id="KW-1185">Reference proteome</keyword>
<name>A0A915IV46_ROMCU</name>
<keyword evidence="1" id="KW-0812">Transmembrane</keyword>
<evidence type="ECO:0000256" key="1">
    <source>
        <dbReference type="SAM" id="Phobius"/>
    </source>
</evidence>
<feature type="transmembrane region" description="Helical" evidence="1">
    <location>
        <begin position="70"/>
        <end position="91"/>
    </location>
</feature>
<evidence type="ECO:0000313" key="3">
    <source>
        <dbReference type="WBParaSite" id="nRc.2.0.1.t17692-RA"/>
    </source>
</evidence>
<accession>A0A915IV46</accession>
<evidence type="ECO:0000313" key="2">
    <source>
        <dbReference type="Proteomes" id="UP000887565"/>
    </source>
</evidence>
<keyword evidence="1" id="KW-1133">Transmembrane helix</keyword>
<proteinExistence type="predicted"/>
<reference evidence="3" key="1">
    <citation type="submission" date="2022-11" db="UniProtKB">
        <authorList>
            <consortium name="WormBaseParasite"/>
        </authorList>
    </citation>
    <scope>IDENTIFICATION</scope>
</reference>
<organism evidence="2 3">
    <name type="scientific">Romanomermis culicivorax</name>
    <name type="common">Nematode worm</name>
    <dbReference type="NCBI Taxonomy" id="13658"/>
    <lineage>
        <taxon>Eukaryota</taxon>
        <taxon>Metazoa</taxon>
        <taxon>Ecdysozoa</taxon>
        <taxon>Nematoda</taxon>
        <taxon>Enoplea</taxon>
        <taxon>Dorylaimia</taxon>
        <taxon>Mermithida</taxon>
        <taxon>Mermithoidea</taxon>
        <taxon>Mermithidae</taxon>
        <taxon>Romanomermis</taxon>
    </lineage>
</organism>
<dbReference type="AlphaFoldDB" id="A0A915IV46"/>
<dbReference type="WBParaSite" id="nRc.2.0.1.t17692-RA">
    <property type="protein sequence ID" value="nRc.2.0.1.t17692-RA"/>
    <property type="gene ID" value="nRc.2.0.1.g17692"/>
</dbReference>
<sequence>MVKCNVDNNEKKHDSTVDINFLMLKIPVSATLLNKARREMQWSAQIVVDQPSPDTQPSIKVVPSLMTSSLAIISIPVLLIMMSIKFVFVRYNPFKTFSLSTSMLSLSNLTRKPLFCHSLTLAPGLLWRPFYFSARLTLASNIAIMFRTLREILDVFKMARSLVNGIN</sequence>
<dbReference type="Proteomes" id="UP000887565">
    <property type="component" value="Unplaced"/>
</dbReference>
<protein>
    <submittedName>
        <fullName evidence="3">Uncharacterized protein</fullName>
    </submittedName>
</protein>